<dbReference type="NCBIfam" id="TIGR01466">
    <property type="entry name" value="cobJ_cbiH"/>
    <property type="match status" value="1"/>
</dbReference>
<comment type="pathway">
    <text evidence="1">Cofactor biosynthesis; adenosylcobalamin biosynthesis.</text>
</comment>
<dbReference type="RefSeq" id="WP_007040125.1">
    <property type="nucleotide sequence ID" value="NZ_AFWT01000008.1"/>
</dbReference>
<dbReference type="InterPro" id="IPR035996">
    <property type="entry name" value="4pyrrol_Methylase_sf"/>
</dbReference>
<dbReference type="GO" id="GO:0032259">
    <property type="term" value="P:methylation"/>
    <property type="evidence" value="ECO:0007669"/>
    <property type="project" value="UniProtKB-KW"/>
</dbReference>
<sequence length="435" mass="46526">MSDRGKLFLVGLGPGDPALMAARAREAIAESDLVIGYARYLDLIEDLLRGKEVLRKGMTEEVERCVAACREARGGRRVALVSSGDAGVYGMAGLAYEVLLQSGWTPEAGIPVEVVPGITAVTACAALVGAPLSHDFCAISLSDLLTPWPLISRRLESAGRGDFVVALYNPRSGRRRRQLLEARDILLRHRRPDTPVAIVSSAYREGQSARLSTLAAVADGEVGMLSSILVGNSRSEIRAGLLITPRGYDHKYDAQTGGLRDGECPGRSLSLGLDGWRDAVRRVLHDVDAPSPWEVACRFEVALGEILSAVAEAPPSEGVGELSASSLGVANAGEIVEILRDWGELRLDLGHAQGAAFSLLVRSSELLVDGSGLRLERTGCGLELDWSRVGSAWLVGRGRHRQTLYLLDHRGDPLLEIAAIEGRHPSPGPLMASSR</sequence>
<dbReference type="InterPro" id="IPR014776">
    <property type="entry name" value="4pyrrole_Mease_sub2"/>
</dbReference>
<dbReference type="GO" id="GO:0030789">
    <property type="term" value="F:precorrin-3B C17-methyltransferase activity"/>
    <property type="evidence" value="ECO:0007669"/>
    <property type="project" value="UniProtKB-EC"/>
</dbReference>
<dbReference type="InterPro" id="IPR000878">
    <property type="entry name" value="4pyrrol_Mease"/>
</dbReference>
<evidence type="ECO:0000256" key="4">
    <source>
        <dbReference type="ARBA" id="ARBA00022679"/>
    </source>
</evidence>
<keyword evidence="2" id="KW-0169">Cobalamin biosynthesis</keyword>
<dbReference type="Pfam" id="PF00590">
    <property type="entry name" value="TP_methylase"/>
    <property type="match status" value="1"/>
</dbReference>
<keyword evidence="8" id="KW-1185">Reference proteome</keyword>
<keyword evidence="5" id="KW-0949">S-adenosyl-L-methionine</keyword>
<dbReference type="InterPro" id="IPR051810">
    <property type="entry name" value="Precorrin_MeTrfase"/>
</dbReference>
<protein>
    <submittedName>
        <fullName evidence="7">Precorrin-3B C17-methyltransferase</fullName>
        <ecNumber evidence="7">2.1.1.131</ecNumber>
    </submittedName>
</protein>
<dbReference type="CDD" id="cd11646">
    <property type="entry name" value="Precorrin_3B_C17_MT"/>
    <property type="match status" value="1"/>
</dbReference>
<evidence type="ECO:0000256" key="5">
    <source>
        <dbReference type="ARBA" id="ARBA00022691"/>
    </source>
</evidence>
<feature type="domain" description="Tetrapyrrole methylase" evidence="6">
    <location>
        <begin position="6"/>
        <end position="216"/>
    </location>
</feature>
<dbReference type="PATRIC" id="fig|765913.3.peg.1436"/>
<dbReference type="UniPathway" id="UPA00148"/>
<dbReference type="AlphaFoldDB" id="G2DZE8"/>
<dbReference type="EC" id="2.1.1.131" evidence="7"/>
<dbReference type="PANTHER" id="PTHR47036:SF1">
    <property type="entry name" value="COBALT-FACTOR III C(17)-METHYLTRANSFERASE-RELATED"/>
    <property type="match status" value="1"/>
</dbReference>
<reference evidence="7 8" key="1">
    <citation type="submission" date="2011-06" db="EMBL/GenBank/DDBJ databases">
        <title>The draft genome of Thiorhodococcus drewsii AZ1.</title>
        <authorList>
            <consortium name="US DOE Joint Genome Institute (JGI-PGF)"/>
            <person name="Lucas S."/>
            <person name="Han J."/>
            <person name="Lapidus A."/>
            <person name="Cheng J.-F."/>
            <person name="Goodwin L."/>
            <person name="Pitluck S."/>
            <person name="Peters L."/>
            <person name="Land M.L."/>
            <person name="Hauser L."/>
            <person name="Vogl K."/>
            <person name="Liu Z."/>
            <person name="Imhoff J."/>
            <person name="Thiel V."/>
            <person name="Frigaard N.-U."/>
            <person name="Bryant D.A."/>
            <person name="Woyke T.J."/>
        </authorList>
    </citation>
    <scope>NUCLEOTIDE SEQUENCE [LARGE SCALE GENOMIC DNA]</scope>
    <source>
        <strain evidence="7 8">AZ1</strain>
    </source>
</reference>
<dbReference type="STRING" id="765913.ThidrDRAFT_1411"/>
<dbReference type="eggNOG" id="COG1010">
    <property type="taxonomic scope" value="Bacteria"/>
</dbReference>
<dbReference type="OrthoDB" id="9772960at2"/>
<name>G2DZE8_9GAMM</name>
<evidence type="ECO:0000259" key="6">
    <source>
        <dbReference type="Pfam" id="PF00590"/>
    </source>
</evidence>
<evidence type="ECO:0000256" key="1">
    <source>
        <dbReference type="ARBA" id="ARBA00004953"/>
    </source>
</evidence>
<proteinExistence type="predicted"/>
<gene>
    <name evidence="7" type="ORF">ThidrDRAFT_1411</name>
</gene>
<evidence type="ECO:0000313" key="7">
    <source>
        <dbReference type="EMBL" id="EGV32175.1"/>
    </source>
</evidence>
<dbReference type="GO" id="GO:0009236">
    <property type="term" value="P:cobalamin biosynthetic process"/>
    <property type="evidence" value="ECO:0007669"/>
    <property type="project" value="UniProtKB-UniPathway"/>
</dbReference>
<dbReference type="Gene3D" id="3.40.1010.10">
    <property type="entry name" value="Cobalt-precorrin-4 Transmethylase, Domain 1"/>
    <property type="match status" value="1"/>
</dbReference>
<dbReference type="InterPro" id="IPR006363">
    <property type="entry name" value="Cbl_synth_CobJ/CibH_dom"/>
</dbReference>
<comment type="caution">
    <text evidence="7">The sequence shown here is derived from an EMBL/GenBank/DDBJ whole genome shotgun (WGS) entry which is preliminary data.</text>
</comment>
<evidence type="ECO:0000256" key="3">
    <source>
        <dbReference type="ARBA" id="ARBA00022603"/>
    </source>
</evidence>
<dbReference type="EMBL" id="AFWT01000008">
    <property type="protein sequence ID" value="EGV32175.1"/>
    <property type="molecule type" value="Genomic_DNA"/>
</dbReference>
<keyword evidence="4 7" id="KW-0808">Transferase</keyword>
<dbReference type="InterPro" id="IPR014777">
    <property type="entry name" value="4pyrrole_Mease_sub1"/>
</dbReference>
<dbReference type="Gene3D" id="3.30.950.10">
    <property type="entry name" value="Methyltransferase, Cobalt-precorrin-4 Transmethylase, Domain 2"/>
    <property type="match status" value="1"/>
</dbReference>
<dbReference type="Proteomes" id="UP000004200">
    <property type="component" value="Unassembled WGS sequence"/>
</dbReference>
<organism evidence="7 8">
    <name type="scientific">Thiorhodococcus drewsii AZ1</name>
    <dbReference type="NCBI Taxonomy" id="765913"/>
    <lineage>
        <taxon>Bacteria</taxon>
        <taxon>Pseudomonadati</taxon>
        <taxon>Pseudomonadota</taxon>
        <taxon>Gammaproteobacteria</taxon>
        <taxon>Chromatiales</taxon>
        <taxon>Chromatiaceae</taxon>
        <taxon>Thiorhodococcus</taxon>
    </lineage>
</organism>
<dbReference type="SUPFAM" id="SSF53790">
    <property type="entry name" value="Tetrapyrrole methylase"/>
    <property type="match status" value="1"/>
</dbReference>
<evidence type="ECO:0000313" key="8">
    <source>
        <dbReference type="Proteomes" id="UP000004200"/>
    </source>
</evidence>
<evidence type="ECO:0000256" key="2">
    <source>
        <dbReference type="ARBA" id="ARBA00022573"/>
    </source>
</evidence>
<dbReference type="PANTHER" id="PTHR47036">
    <property type="entry name" value="COBALT-FACTOR III C(17)-METHYLTRANSFERASE-RELATED"/>
    <property type="match status" value="1"/>
</dbReference>
<accession>G2DZE8</accession>
<keyword evidence="3 7" id="KW-0489">Methyltransferase</keyword>